<dbReference type="HOGENOM" id="CLU_2027171_0_0_1"/>
<comment type="caution">
    <text evidence="7">The sequence shown here is derived from an EMBL/GenBank/DDBJ whole genome shotgun (WGS) entry which is preliminary data.</text>
</comment>
<protein>
    <submittedName>
        <fullName evidence="7">Major facilitator superfamily domain general substrate transporter</fullName>
    </submittedName>
</protein>
<proteinExistence type="predicted"/>
<dbReference type="GO" id="GO:0022857">
    <property type="term" value="F:transmembrane transporter activity"/>
    <property type="evidence" value="ECO:0007669"/>
    <property type="project" value="TreeGrafter"/>
</dbReference>
<dbReference type="PANTHER" id="PTHR43791">
    <property type="entry name" value="PERMEASE-RELATED"/>
    <property type="match status" value="1"/>
</dbReference>
<dbReference type="AlphaFoldDB" id="K2RL89"/>
<evidence type="ECO:0000256" key="2">
    <source>
        <dbReference type="ARBA" id="ARBA00022448"/>
    </source>
</evidence>
<comment type="subcellular location">
    <subcellularLocation>
        <location evidence="1">Membrane</location>
        <topology evidence="1">Multi-pass membrane protein</topology>
    </subcellularLocation>
</comment>
<dbReference type="eggNOG" id="KOG2533">
    <property type="taxonomic scope" value="Eukaryota"/>
</dbReference>
<evidence type="ECO:0000256" key="6">
    <source>
        <dbReference type="SAM" id="Phobius"/>
    </source>
</evidence>
<dbReference type="InterPro" id="IPR036259">
    <property type="entry name" value="MFS_trans_sf"/>
</dbReference>
<dbReference type="GO" id="GO:0016020">
    <property type="term" value="C:membrane"/>
    <property type="evidence" value="ECO:0007669"/>
    <property type="project" value="UniProtKB-SubCell"/>
</dbReference>
<dbReference type="InParanoid" id="K2RL89"/>
<feature type="transmembrane region" description="Helical" evidence="6">
    <location>
        <begin position="44"/>
        <end position="68"/>
    </location>
</feature>
<keyword evidence="2" id="KW-0813">Transport</keyword>
<gene>
    <name evidence="7" type="ORF">MPH_09306</name>
</gene>
<evidence type="ECO:0000313" key="7">
    <source>
        <dbReference type="EMBL" id="EKG13542.1"/>
    </source>
</evidence>
<accession>K2RL89</accession>
<name>K2RL89_MACPH</name>
<evidence type="ECO:0000256" key="5">
    <source>
        <dbReference type="ARBA" id="ARBA00023136"/>
    </source>
</evidence>
<feature type="transmembrane region" description="Helical" evidence="6">
    <location>
        <begin position="12"/>
        <end position="32"/>
    </location>
</feature>
<evidence type="ECO:0000256" key="4">
    <source>
        <dbReference type="ARBA" id="ARBA00022989"/>
    </source>
</evidence>
<evidence type="ECO:0000256" key="1">
    <source>
        <dbReference type="ARBA" id="ARBA00004141"/>
    </source>
</evidence>
<evidence type="ECO:0000256" key="3">
    <source>
        <dbReference type="ARBA" id="ARBA00022692"/>
    </source>
</evidence>
<dbReference type="EMBL" id="AHHD01000408">
    <property type="protein sequence ID" value="EKG13542.1"/>
    <property type="molecule type" value="Genomic_DNA"/>
</dbReference>
<sequence length="122" mass="14002">MLWQSLKDYDIWPLYLLGLTFQIPMTTPQNYLTLTLKSIGFDTFTTNLLVIPSQVIHIFTMLGLAYLAEVRNSLSMTAVIGQIWALPFVVVLYVLNINQLNQWAAWAIMTLFLSYPNRETPS</sequence>
<dbReference type="OrthoDB" id="1935484at2759"/>
<feature type="transmembrane region" description="Helical" evidence="6">
    <location>
        <begin position="74"/>
        <end position="95"/>
    </location>
</feature>
<dbReference type="VEuPathDB" id="FungiDB:MPH_09306"/>
<dbReference type="SUPFAM" id="SSF103473">
    <property type="entry name" value="MFS general substrate transporter"/>
    <property type="match status" value="1"/>
</dbReference>
<keyword evidence="4 6" id="KW-1133">Transmembrane helix</keyword>
<keyword evidence="3 6" id="KW-0812">Transmembrane</keyword>
<dbReference type="Proteomes" id="UP000007129">
    <property type="component" value="Unassembled WGS sequence"/>
</dbReference>
<organism evidence="7 8">
    <name type="scientific">Macrophomina phaseolina (strain MS6)</name>
    <name type="common">Charcoal rot fungus</name>
    <dbReference type="NCBI Taxonomy" id="1126212"/>
    <lineage>
        <taxon>Eukaryota</taxon>
        <taxon>Fungi</taxon>
        <taxon>Dikarya</taxon>
        <taxon>Ascomycota</taxon>
        <taxon>Pezizomycotina</taxon>
        <taxon>Dothideomycetes</taxon>
        <taxon>Dothideomycetes incertae sedis</taxon>
        <taxon>Botryosphaeriales</taxon>
        <taxon>Botryosphaeriaceae</taxon>
        <taxon>Macrophomina</taxon>
    </lineage>
</organism>
<keyword evidence="5 6" id="KW-0472">Membrane</keyword>
<reference evidence="7 8" key="1">
    <citation type="journal article" date="2012" name="BMC Genomics">
        <title>Tools to kill: Genome of one of the most destructive plant pathogenic fungi Macrophomina phaseolina.</title>
        <authorList>
            <person name="Islam M.S."/>
            <person name="Haque M.S."/>
            <person name="Islam M.M."/>
            <person name="Emdad E.M."/>
            <person name="Halim A."/>
            <person name="Hossen Q.M.M."/>
            <person name="Hossain M.Z."/>
            <person name="Ahmed B."/>
            <person name="Rahim S."/>
            <person name="Rahman M.S."/>
            <person name="Alam M.M."/>
            <person name="Hou S."/>
            <person name="Wan X."/>
            <person name="Saito J.A."/>
            <person name="Alam M."/>
        </authorList>
    </citation>
    <scope>NUCLEOTIDE SEQUENCE [LARGE SCALE GENOMIC DNA]</scope>
    <source>
        <strain evidence="7 8">MS6</strain>
    </source>
</reference>
<dbReference type="PANTHER" id="PTHR43791:SF65">
    <property type="entry name" value="MAJOR FACILITATOR SUPERFAMILY (MFS) PROFILE DOMAIN-CONTAINING PROTEIN-RELATED"/>
    <property type="match status" value="1"/>
</dbReference>
<evidence type="ECO:0000313" key="8">
    <source>
        <dbReference type="Proteomes" id="UP000007129"/>
    </source>
</evidence>